<name>A0A4Y2PTK7_ARAVE</name>
<sequence>MLRSRSGINNVISKPKSNEAQQNARFTVLVFSSVGNIAAEIILPSEIGKASNRDDIALISDGRKCKHCTRFSLRKQDFETKFLSFSVFTTETEWELSSRIRKTKRKAVTFVISIEKKIFHYGLHASISKWKP</sequence>
<keyword evidence="2" id="KW-1185">Reference proteome</keyword>
<dbReference type="EMBL" id="BGPR01011975">
    <property type="protein sequence ID" value="GBN53900.1"/>
    <property type="molecule type" value="Genomic_DNA"/>
</dbReference>
<evidence type="ECO:0000313" key="2">
    <source>
        <dbReference type="Proteomes" id="UP000499080"/>
    </source>
</evidence>
<organism evidence="1 2">
    <name type="scientific">Araneus ventricosus</name>
    <name type="common">Orbweaver spider</name>
    <name type="synonym">Epeira ventricosa</name>
    <dbReference type="NCBI Taxonomy" id="182803"/>
    <lineage>
        <taxon>Eukaryota</taxon>
        <taxon>Metazoa</taxon>
        <taxon>Ecdysozoa</taxon>
        <taxon>Arthropoda</taxon>
        <taxon>Chelicerata</taxon>
        <taxon>Arachnida</taxon>
        <taxon>Araneae</taxon>
        <taxon>Araneomorphae</taxon>
        <taxon>Entelegynae</taxon>
        <taxon>Araneoidea</taxon>
        <taxon>Araneidae</taxon>
        <taxon>Araneus</taxon>
    </lineage>
</organism>
<gene>
    <name evidence="1" type="ORF">AVEN_41366_1</name>
</gene>
<reference evidence="1 2" key="1">
    <citation type="journal article" date="2019" name="Sci. Rep.">
        <title>Orb-weaving spider Araneus ventricosus genome elucidates the spidroin gene catalogue.</title>
        <authorList>
            <person name="Kono N."/>
            <person name="Nakamura H."/>
            <person name="Ohtoshi R."/>
            <person name="Moran D.A.P."/>
            <person name="Shinohara A."/>
            <person name="Yoshida Y."/>
            <person name="Fujiwara M."/>
            <person name="Mori M."/>
            <person name="Tomita M."/>
            <person name="Arakawa K."/>
        </authorList>
    </citation>
    <scope>NUCLEOTIDE SEQUENCE [LARGE SCALE GENOMIC DNA]</scope>
</reference>
<dbReference type="AlphaFoldDB" id="A0A4Y2PTK7"/>
<comment type="caution">
    <text evidence="1">The sequence shown here is derived from an EMBL/GenBank/DDBJ whole genome shotgun (WGS) entry which is preliminary data.</text>
</comment>
<proteinExistence type="predicted"/>
<accession>A0A4Y2PTK7</accession>
<evidence type="ECO:0000313" key="1">
    <source>
        <dbReference type="EMBL" id="GBN53900.1"/>
    </source>
</evidence>
<dbReference type="Proteomes" id="UP000499080">
    <property type="component" value="Unassembled WGS sequence"/>
</dbReference>
<protein>
    <submittedName>
        <fullName evidence="1">Uncharacterized protein</fullName>
    </submittedName>
</protein>